<dbReference type="EMBL" id="CM023481">
    <property type="protein sequence ID" value="KAH6947501.1"/>
    <property type="molecule type" value="Genomic_DNA"/>
</dbReference>
<name>A0ACB7TMQ2_HYAAI</name>
<sequence>MAARKGAAAFLCLTGIGLTFKMAQAPIDPLQLLKALSPLLSPEGGIRSSDEVSRLSRTGRAQLALRPWRKWRLSRRTGASVPSLPALASFADRQWDAGRKPPVSSDVWRIKSRVRTLRTHAACLGLRKTLCSGAIVVGIPLMKKFSRKLVSRCIYCNVLRATSPDILEVFLELDGWSTIHMWLQEAKTAENMPFLCELLKLCQILPMSLERLKENSSPKLIKSLMKSSDENVRLTAEKVVSGWMKLIKGDSKDAVKPARDADATVKKKKKSSSPSLNNSKAAPVKKDRSKGSIDESSSENSNTSSSTHGPSKISSSSGSSEKETTSALKEVPAKKPKVADRPKTVKTFQTRFRSTGLEEAPLPPPAKAGTKKVSRPAVDKNAVLSARQRLAPTVHAERRVKPSSLVSMGGDGRETAGPGIRLIAPKPVHVLHEDGGFMDALTAAPAPSTTTVLRRKRKPSGAGTAAGPGSAKSTASNSPTSPTPAAPKFQFYKDTLETAEAAGEADSEKAKEATKTEEEDEDDDIGKRVKRRKRGQAAAVEEKSEGTESPEGEDSPPTPTATAEEEGTIAEGQEASHASEGDGKEEAASKENESEEKNNDVDVSSSSDKPTSILSMTRKKTKKSVRWVEESKLRQFHYFELDETERVNVNNLHNFGDMKTLEMKRERQAVETARRLMGDRMEEAIPFRPPRRLTLPEPLAEPGANSQEKETQKLRQQKTLQEIYFSKEMIPDSAYEPDPEQLSSQEPKLIPLEDENSPGGTLDYSHMELPKNSSLPPILSNLVLSIASKGQPVQANASPHQSVQQQQQQQLQSGLLQGQFQGSGPLQHQQQQGALLQNLAVLHHGTGQITADIQQQQQQQQQQTLAMMGVIGPDGGQAGMHPGSISMGGDPSGPPFMHGNTMQSQGIGMMGPPMGIGGAGGFPMGAGGPMHPHSAGPGAGDWGMMHPGMPQDGADYYSRGHHPGMGGPHMGMGGPPMGAGGVGGMMDMPRGGPPHGRNSRMRNHPPRVPCKYYMTSQCRFGASCSFLHPGVNGPPLQ</sequence>
<gene>
    <name evidence="1" type="ORF">HPB50_019577</name>
</gene>
<organism evidence="1 2">
    <name type="scientific">Hyalomma asiaticum</name>
    <name type="common">Tick</name>
    <dbReference type="NCBI Taxonomy" id="266040"/>
    <lineage>
        <taxon>Eukaryota</taxon>
        <taxon>Metazoa</taxon>
        <taxon>Ecdysozoa</taxon>
        <taxon>Arthropoda</taxon>
        <taxon>Chelicerata</taxon>
        <taxon>Arachnida</taxon>
        <taxon>Acari</taxon>
        <taxon>Parasitiformes</taxon>
        <taxon>Ixodida</taxon>
        <taxon>Ixodoidea</taxon>
        <taxon>Ixodidae</taxon>
        <taxon>Hyalomminae</taxon>
        <taxon>Hyalomma</taxon>
    </lineage>
</organism>
<protein>
    <submittedName>
        <fullName evidence="1">Uncharacterized protein</fullName>
    </submittedName>
</protein>
<evidence type="ECO:0000313" key="2">
    <source>
        <dbReference type="Proteomes" id="UP000821845"/>
    </source>
</evidence>
<dbReference type="Proteomes" id="UP000821845">
    <property type="component" value="Chromosome 1"/>
</dbReference>
<evidence type="ECO:0000313" key="1">
    <source>
        <dbReference type="EMBL" id="KAH6947501.1"/>
    </source>
</evidence>
<proteinExistence type="predicted"/>
<accession>A0ACB7TMQ2</accession>
<reference evidence="1" key="1">
    <citation type="submission" date="2020-05" db="EMBL/GenBank/DDBJ databases">
        <title>Large-scale comparative analyses of tick genomes elucidate their genetic diversity and vector capacities.</title>
        <authorList>
            <person name="Jia N."/>
            <person name="Wang J."/>
            <person name="Shi W."/>
            <person name="Du L."/>
            <person name="Sun Y."/>
            <person name="Zhan W."/>
            <person name="Jiang J."/>
            <person name="Wang Q."/>
            <person name="Zhang B."/>
            <person name="Ji P."/>
            <person name="Sakyi L.B."/>
            <person name="Cui X."/>
            <person name="Yuan T."/>
            <person name="Jiang B."/>
            <person name="Yang W."/>
            <person name="Lam T.T.-Y."/>
            <person name="Chang Q."/>
            <person name="Ding S."/>
            <person name="Wang X."/>
            <person name="Zhu J."/>
            <person name="Ruan X."/>
            <person name="Zhao L."/>
            <person name="Wei J."/>
            <person name="Que T."/>
            <person name="Du C."/>
            <person name="Cheng J."/>
            <person name="Dai P."/>
            <person name="Han X."/>
            <person name="Huang E."/>
            <person name="Gao Y."/>
            <person name="Liu J."/>
            <person name="Shao H."/>
            <person name="Ye R."/>
            <person name="Li L."/>
            <person name="Wei W."/>
            <person name="Wang X."/>
            <person name="Wang C."/>
            <person name="Yang T."/>
            <person name="Huo Q."/>
            <person name="Li W."/>
            <person name="Guo W."/>
            <person name="Chen H."/>
            <person name="Zhou L."/>
            <person name="Ni X."/>
            <person name="Tian J."/>
            <person name="Zhou Y."/>
            <person name="Sheng Y."/>
            <person name="Liu T."/>
            <person name="Pan Y."/>
            <person name="Xia L."/>
            <person name="Li J."/>
            <person name="Zhao F."/>
            <person name="Cao W."/>
        </authorList>
    </citation>
    <scope>NUCLEOTIDE SEQUENCE</scope>
    <source>
        <strain evidence="1">Hyas-2018</strain>
    </source>
</reference>
<comment type="caution">
    <text evidence="1">The sequence shown here is derived from an EMBL/GenBank/DDBJ whole genome shotgun (WGS) entry which is preliminary data.</text>
</comment>
<keyword evidence="2" id="KW-1185">Reference proteome</keyword>